<dbReference type="Gene3D" id="3.40.430.10">
    <property type="entry name" value="Dihydrofolate Reductase, subunit A"/>
    <property type="match status" value="1"/>
</dbReference>
<dbReference type="GO" id="GO:0009231">
    <property type="term" value="P:riboflavin biosynthetic process"/>
    <property type="evidence" value="ECO:0007669"/>
    <property type="project" value="InterPro"/>
</dbReference>
<dbReference type="GO" id="GO:0008703">
    <property type="term" value="F:5-amino-6-(5-phosphoribosylamino)uracil reductase activity"/>
    <property type="evidence" value="ECO:0007669"/>
    <property type="project" value="InterPro"/>
</dbReference>
<evidence type="ECO:0000259" key="1">
    <source>
        <dbReference type="Pfam" id="PF01872"/>
    </source>
</evidence>
<name>A0A6N9YNM5_9ACTN</name>
<protein>
    <submittedName>
        <fullName evidence="2">Dihydrofolate reductase</fullName>
    </submittedName>
</protein>
<gene>
    <name evidence="2" type="ORF">G1H11_14935</name>
</gene>
<dbReference type="InterPro" id="IPR002734">
    <property type="entry name" value="RibDG_C"/>
</dbReference>
<comment type="caution">
    <text evidence="2">The sequence shown here is derived from an EMBL/GenBank/DDBJ whole genome shotgun (WGS) entry which is preliminary data.</text>
</comment>
<evidence type="ECO:0000313" key="3">
    <source>
        <dbReference type="Proteomes" id="UP000469185"/>
    </source>
</evidence>
<accession>A0A6N9YNM5</accession>
<dbReference type="PANTHER" id="PTHR38011">
    <property type="entry name" value="DIHYDROFOLATE REDUCTASE FAMILY PROTEIN (AFU_ORTHOLOGUE AFUA_8G06820)"/>
    <property type="match status" value="1"/>
</dbReference>
<dbReference type="EMBL" id="JAAGOB010000007">
    <property type="protein sequence ID" value="NED96603.1"/>
    <property type="molecule type" value="Genomic_DNA"/>
</dbReference>
<dbReference type="Proteomes" id="UP000469185">
    <property type="component" value="Unassembled WGS sequence"/>
</dbReference>
<reference evidence="2 3" key="1">
    <citation type="submission" date="2020-02" db="EMBL/GenBank/DDBJ databases">
        <authorList>
            <person name="Li X.-J."/>
            <person name="Feng X.-M."/>
        </authorList>
    </citation>
    <scope>NUCLEOTIDE SEQUENCE [LARGE SCALE GENOMIC DNA]</scope>
    <source>
        <strain evidence="2 3">CGMCC 4.7225</strain>
    </source>
</reference>
<dbReference type="AlphaFoldDB" id="A0A6N9YNM5"/>
<dbReference type="RefSeq" id="WP_163819380.1">
    <property type="nucleotide sequence ID" value="NZ_JAAGOB010000007.1"/>
</dbReference>
<dbReference type="Pfam" id="PF01872">
    <property type="entry name" value="RibD_C"/>
    <property type="match status" value="1"/>
</dbReference>
<sequence>MGKVIFDMSMSVDGFVKATDSTPEEPLGKGGERLHEWAMGSDPASSELLTAAAAEGGAFIGGRRTYDDSISWWGPNGPTGAARVPLFVVTHQPPDDVPEGGVYTFVTDGIESALRQAREAAGDKDIYVMGGPDIGGQFVSAGLVDEIGIHLVPVVFGEGLRLLDHMGDGHIQLEVANVVSTPSATHLRYRIVK</sequence>
<proteinExistence type="predicted"/>
<keyword evidence="3" id="KW-1185">Reference proteome</keyword>
<organism evidence="2 3">
    <name type="scientific">Phytoactinopolyspora alkaliphila</name>
    <dbReference type="NCBI Taxonomy" id="1783498"/>
    <lineage>
        <taxon>Bacteria</taxon>
        <taxon>Bacillati</taxon>
        <taxon>Actinomycetota</taxon>
        <taxon>Actinomycetes</taxon>
        <taxon>Jiangellales</taxon>
        <taxon>Jiangellaceae</taxon>
        <taxon>Phytoactinopolyspora</taxon>
    </lineage>
</organism>
<feature type="domain" description="Bacterial bifunctional deaminase-reductase C-terminal" evidence="1">
    <location>
        <begin position="3"/>
        <end position="182"/>
    </location>
</feature>
<dbReference type="InterPro" id="IPR024072">
    <property type="entry name" value="DHFR-like_dom_sf"/>
</dbReference>
<dbReference type="PANTHER" id="PTHR38011:SF12">
    <property type="entry name" value="BIFUNCTIONAL DEAMINASE-REDUCTASE DOMAIN PROTEIN"/>
    <property type="match status" value="1"/>
</dbReference>
<evidence type="ECO:0000313" key="2">
    <source>
        <dbReference type="EMBL" id="NED96603.1"/>
    </source>
</evidence>
<dbReference type="SUPFAM" id="SSF53597">
    <property type="entry name" value="Dihydrofolate reductase-like"/>
    <property type="match status" value="1"/>
</dbReference>
<dbReference type="InterPro" id="IPR050765">
    <property type="entry name" value="Riboflavin_Biosynth_HTPR"/>
</dbReference>